<reference evidence="2" key="1">
    <citation type="submission" date="2014-07" db="EMBL/GenBank/DDBJ databases">
        <title>Identification of a novel salt tolerance gene in wild soybean by whole-genome sequencing.</title>
        <authorList>
            <person name="Lam H.-M."/>
            <person name="Qi X."/>
            <person name="Li M.-W."/>
            <person name="Liu X."/>
            <person name="Xie M."/>
            <person name="Ni M."/>
            <person name="Xu X."/>
        </authorList>
    </citation>
    <scope>NUCLEOTIDE SEQUENCE [LARGE SCALE GENOMIC DNA]</scope>
    <source>
        <tissue evidence="2">Root</tissue>
    </source>
</reference>
<evidence type="ECO:0000259" key="1">
    <source>
        <dbReference type="Pfam" id="PF00078"/>
    </source>
</evidence>
<accession>A0A0B2PJW1</accession>
<sequence>DFRPISLIGCVYKIIAKLLANRLSKVMNHLIDERQTAFVKGRQLLHGVLIANEVVEEARRSKRPCMVFKVDFEK</sequence>
<dbReference type="AlphaFoldDB" id="A0A0B2PJW1"/>
<dbReference type="PANTHER" id="PTHR19446">
    <property type="entry name" value="REVERSE TRANSCRIPTASES"/>
    <property type="match status" value="1"/>
</dbReference>
<proteinExistence type="predicted"/>
<feature type="non-terminal residue" evidence="2">
    <location>
        <position position="1"/>
    </location>
</feature>
<gene>
    <name evidence="2" type="ORF">glysoja_049970</name>
</gene>
<protein>
    <recommendedName>
        <fullName evidence="1">Reverse transcriptase domain-containing protein</fullName>
    </recommendedName>
</protein>
<evidence type="ECO:0000313" key="2">
    <source>
        <dbReference type="EMBL" id="KHN07857.1"/>
    </source>
</evidence>
<dbReference type="EMBL" id="KN666556">
    <property type="protein sequence ID" value="KHN07857.1"/>
    <property type="molecule type" value="Genomic_DNA"/>
</dbReference>
<feature type="domain" description="Reverse transcriptase" evidence="1">
    <location>
        <begin position="2"/>
        <end position="74"/>
    </location>
</feature>
<dbReference type="Proteomes" id="UP000053555">
    <property type="component" value="Unassembled WGS sequence"/>
</dbReference>
<organism evidence="2">
    <name type="scientific">Glycine soja</name>
    <name type="common">Wild soybean</name>
    <dbReference type="NCBI Taxonomy" id="3848"/>
    <lineage>
        <taxon>Eukaryota</taxon>
        <taxon>Viridiplantae</taxon>
        <taxon>Streptophyta</taxon>
        <taxon>Embryophyta</taxon>
        <taxon>Tracheophyta</taxon>
        <taxon>Spermatophyta</taxon>
        <taxon>Magnoliopsida</taxon>
        <taxon>eudicotyledons</taxon>
        <taxon>Gunneridae</taxon>
        <taxon>Pentapetalae</taxon>
        <taxon>rosids</taxon>
        <taxon>fabids</taxon>
        <taxon>Fabales</taxon>
        <taxon>Fabaceae</taxon>
        <taxon>Papilionoideae</taxon>
        <taxon>50 kb inversion clade</taxon>
        <taxon>NPAAA clade</taxon>
        <taxon>indigoferoid/millettioid clade</taxon>
        <taxon>Phaseoleae</taxon>
        <taxon>Glycine</taxon>
        <taxon>Glycine subgen. Soja</taxon>
    </lineage>
</organism>
<dbReference type="InterPro" id="IPR000477">
    <property type="entry name" value="RT_dom"/>
</dbReference>
<feature type="non-terminal residue" evidence="2">
    <location>
        <position position="74"/>
    </location>
</feature>
<dbReference type="Pfam" id="PF00078">
    <property type="entry name" value="RVT_1"/>
    <property type="match status" value="1"/>
</dbReference>
<name>A0A0B2PJW1_GLYSO</name>